<comment type="caution">
    <text evidence="1">The sequence shown here is derived from an EMBL/GenBank/DDBJ whole genome shotgun (WGS) entry which is preliminary data.</text>
</comment>
<organism evidence="1 2">
    <name type="scientific">Rhododendron molle</name>
    <name type="common">Chinese azalea</name>
    <name type="synonym">Azalea mollis</name>
    <dbReference type="NCBI Taxonomy" id="49168"/>
    <lineage>
        <taxon>Eukaryota</taxon>
        <taxon>Viridiplantae</taxon>
        <taxon>Streptophyta</taxon>
        <taxon>Embryophyta</taxon>
        <taxon>Tracheophyta</taxon>
        <taxon>Spermatophyta</taxon>
        <taxon>Magnoliopsida</taxon>
        <taxon>eudicotyledons</taxon>
        <taxon>Gunneridae</taxon>
        <taxon>Pentapetalae</taxon>
        <taxon>asterids</taxon>
        <taxon>Ericales</taxon>
        <taxon>Ericaceae</taxon>
        <taxon>Ericoideae</taxon>
        <taxon>Rhodoreae</taxon>
        <taxon>Rhododendron</taxon>
    </lineage>
</organism>
<dbReference type="EMBL" id="CM046398">
    <property type="protein sequence ID" value="KAI8530713.1"/>
    <property type="molecule type" value="Genomic_DNA"/>
</dbReference>
<keyword evidence="2" id="KW-1185">Reference proteome</keyword>
<accession>A0ACC0LRF3</accession>
<evidence type="ECO:0000313" key="1">
    <source>
        <dbReference type="EMBL" id="KAI8530713.1"/>
    </source>
</evidence>
<dbReference type="Proteomes" id="UP001062846">
    <property type="component" value="Chromosome 11"/>
</dbReference>
<evidence type="ECO:0000313" key="2">
    <source>
        <dbReference type="Proteomes" id="UP001062846"/>
    </source>
</evidence>
<sequence length="789" mass="90815">MHNTHHPSATIIHHQTTTGHPTTEQNGAHQTLATAEATTKPLSKPRFTDKDPGGSHAGRGNPLRKPLPLGKTQRVQQPANWRIEEEKHDRDRTGEHRGRRVGVRKNRGARGERRRSHTSHHQRQIRDPTAVKQCQRTPKNDWKNQTPRNEHSITQPPPSPPTRLRRRSFCEYEKGNRSEGNEEGRRMDRERGGTGKEKQYWKKKKKKINCRAIIEWALFIVILACLICSLKLNHVTWGLETWKWCLMVMVTLSGRLVSGWVISFLVFAIERNFMLRERVLYFVYGLRKSFQSCVWLGLVLLAWTIMFNAKIHKKNKMLKKVFQALVAVLVGATIWLIKIILVKVLASSFHVATYFDRMKESVFHHYILDTLSGPPMDDDVVAQRQNHHLLTASKSLPAKLMRMKKSNVLINSKSKRFFGSRRLDMEKLRKLSLHRSASAWSVKRLVSYVTSFGLSTISTTVDEFGRAESEITSEWEARTTAKRIFKNVAKPGAKYIEEEDLMRFLNRVEIHTIFPLFEGALETGTIAKSAFKNWVVRAYFERKALAHSLNDTKSAVQQLHKLASAVVSVIIIVISLLVMGLATTKLIFFVVTQLVLVGVMFHNTCKTIFESIIFVFVMHPFDIGDRCVIDGVQVIVEEMNILTTVFLRYDMEKIYYPNSVLITKPISNFYRSPEMGDAIDFTIDVTTSMESINALKKAIQIYLESKPKHWNPKHDMIVKSIEDMNKMKMCLCVQHTINHQNYGEKSVRMTDLTLELKKMLEELGIKYNLLPQEILLTQVSVGNWRQQLP</sequence>
<proteinExistence type="predicted"/>
<name>A0ACC0LRF3_RHOML</name>
<reference evidence="1" key="1">
    <citation type="submission" date="2022-02" db="EMBL/GenBank/DDBJ databases">
        <title>Plant Genome Project.</title>
        <authorList>
            <person name="Zhang R.-G."/>
        </authorList>
    </citation>
    <scope>NUCLEOTIDE SEQUENCE</scope>
    <source>
        <strain evidence="1">AT1</strain>
    </source>
</reference>
<protein>
    <submittedName>
        <fullName evidence="1">Uncharacterized protein</fullName>
    </submittedName>
</protein>
<gene>
    <name evidence="1" type="ORF">RHMOL_Rhmol11G0080800</name>
</gene>